<comment type="caution">
    <text evidence="1">The sequence shown here is derived from an EMBL/GenBank/DDBJ whole genome shotgun (WGS) entry which is preliminary data.</text>
</comment>
<gene>
    <name evidence="1" type="ORF">N3K66_001205</name>
</gene>
<evidence type="ECO:0000313" key="2">
    <source>
        <dbReference type="Proteomes" id="UP001163324"/>
    </source>
</evidence>
<sequence length="404" mass="45051">MSFAGMLNRLHGQPESYDKKAKYRFGRTLGAGTYGVVREAEGPTGKVAVKIILKKNVKGNEKMVYDELEMLQRLQHPHIVKFVDWFESRDKFYIVTQLATGGELFDRICEQGKFTEKDASQTIKQVLHAVNYLHENNVVHRDLKPENLLYVTKDPGSDLVLADFGIAKTLDAKEESLQTMAGSFGYAAPEVMDRKGHGKPVDMWSMGVITYTLLCGYSPFRSENLRELLDECTNSRVVFHDRYWKDVSQDAKDFIMKLIVPDPEGRSTSEEALKHIWLSGENATDHDLLPELRRAREARSKLKHAILAVSLKKRIAALKTAESDSESDEMGDADEAASAADVPAGESKKPSTLKARLGGGAAFQAVVMAGLKDKKQKEEEEAAEKKELEEAARRRAESQSGGSK</sequence>
<dbReference type="Proteomes" id="UP001163324">
    <property type="component" value="Chromosome 1"/>
</dbReference>
<name>A0ACC0VDZ7_9HYPO</name>
<organism evidence="1 2">
    <name type="scientific">Trichothecium roseum</name>
    <dbReference type="NCBI Taxonomy" id="47278"/>
    <lineage>
        <taxon>Eukaryota</taxon>
        <taxon>Fungi</taxon>
        <taxon>Dikarya</taxon>
        <taxon>Ascomycota</taxon>
        <taxon>Pezizomycotina</taxon>
        <taxon>Sordariomycetes</taxon>
        <taxon>Hypocreomycetidae</taxon>
        <taxon>Hypocreales</taxon>
        <taxon>Hypocreales incertae sedis</taxon>
        <taxon>Trichothecium</taxon>
    </lineage>
</organism>
<keyword evidence="2" id="KW-1185">Reference proteome</keyword>
<proteinExistence type="predicted"/>
<protein>
    <submittedName>
        <fullName evidence="1">Uncharacterized protein</fullName>
    </submittedName>
</protein>
<evidence type="ECO:0000313" key="1">
    <source>
        <dbReference type="EMBL" id="KAI9904676.1"/>
    </source>
</evidence>
<reference evidence="1" key="1">
    <citation type="submission" date="2022-10" db="EMBL/GenBank/DDBJ databases">
        <title>Complete Genome of Trichothecium roseum strain YXFP-22015, a Plant Pathogen Isolated from Citrus.</title>
        <authorList>
            <person name="Wang Y."/>
            <person name="Zhu L."/>
        </authorList>
    </citation>
    <scope>NUCLEOTIDE SEQUENCE</scope>
    <source>
        <strain evidence="1">YXFP-22015</strain>
    </source>
</reference>
<accession>A0ACC0VDZ7</accession>
<dbReference type="EMBL" id="CM047940">
    <property type="protein sequence ID" value="KAI9904676.1"/>
    <property type="molecule type" value="Genomic_DNA"/>
</dbReference>